<keyword evidence="1" id="KW-0472">Membrane</keyword>
<protein>
    <submittedName>
        <fullName evidence="2">Uncharacterized protein</fullName>
    </submittedName>
</protein>
<name>A0A0U1NVB8_9BACI</name>
<dbReference type="STRING" id="1499688.BN000_01899"/>
<keyword evidence="1" id="KW-0812">Transmembrane</keyword>
<sequence length="81" mass="9642">MTVIFLFLMDLWGEDGVIVSETYECVNLRDRVLSIFQFSICRRFTFTVGILFLVLVNVEPVYVHKSPLCTHFRERRTRLRV</sequence>
<organism evidence="2 3">
    <name type="scientific">Neobacillus massiliamazoniensis</name>
    <dbReference type="NCBI Taxonomy" id="1499688"/>
    <lineage>
        <taxon>Bacteria</taxon>
        <taxon>Bacillati</taxon>
        <taxon>Bacillota</taxon>
        <taxon>Bacilli</taxon>
        <taxon>Bacillales</taxon>
        <taxon>Bacillaceae</taxon>
        <taxon>Neobacillus</taxon>
    </lineage>
</organism>
<evidence type="ECO:0000256" key="1">
    <source>
        <dbReference type="SAM" id="Phobius"/>
    </source>
</evidence>
<accession>A0A0U1NVB8</accession>
<evidence type="ECO:0000313" key="3">
    <source>
        <dbReference type="Proteomes" id="UP000199087"/>
    </source>
</evidence>
<keyword evidence="1" id="KW-1133">Transmembrane helix</keyword>
<evidence type="ECO:0000313" key="2">
    <source>
        <dbReference type="EMBL" id="CRK81980.1"/>
    </source>
</evidence>
<dbReference type="AlphaFoldDB" id="A0A0U1NVB8"/>
<dbReference type="Proteomes" id="UP000199087">
    <property type="component" value="Unassembled WGS sequence"/>
</dbReference>
<proteinExistence type="predicted"/>
<dbReference type="EMBL" id="CVRB01000002">
    <property type="protein sequence ID" value="CRK81980.1"/>
    <property type="molecule type" value="Genomic_DNA"/>
</dbReference>
<reference evidence="3" key="1">
    <citation type="submission" date="2015-05" db="EMBL/GenBank/DDBJ databases">
        <authorList>
            <person name="Urmite Genomes"/>
        </authorList>
    </citation>
    <scope>NUCLEOTIDE SEQUENCE [LARGE SCALE GENOMIC DNA]</scope>
    <source>
        <strain evidence="3">LF1</strain>
    </source>
</reference>
<gene>
    <name evidence="2" type="ORF">BN000_01899</name>
</gene>
<feature type="transmembrane region" description="Helical" evidence="1">
    <location>
        <begin position="44"/>
        <end position="63"/>
    </location>
</feature>
<keyword evidence="3" id="KW-1185">Reference proteome</keyword>